<dbReference type="AlphaFoldDB" id="A0AAD5VP02"/>
<accession>A0AAD5VP02</accession>
<evidence type="ECO:0000313" key="2">
    <source>
        <dbReference type="Proteomes" id="UP001213000"/>
    </source>
</evidence>
<sequence>MNHPDIAYAVFYLGRFNHNPHPEHWTAVKHLLQYLKGTRNYKLVYKGSDRLLYSISPLSLSLLLAEYVAAVEDGKEIVWMRNILTEFGFSPSYASTFFIDNKSGIDVSKNPEHHGRMKHLDLRFYWLRDAVQAATISPVYVPTAENVADLFTKAVQPQVVEFAVPMLGLSS</sequence>
<dbReference type="Proteomes" id="UP001213000">
    <property type="component" value="Unassembled WGS sequence"/>
</dbReference>
<dbReference type="PANTHER" id="PTHR11439:SF483">
    <property type="entry name" value="PEPTIDE SYNTHASE GLIP-LIKE, PUTATIVE (AFU_ORTHOLOGUE AFUA_3G12920)-RELATED"/>
    <property type="match status" value="1"/>
</dbReference>
<dbReference type="CDD" id="cd09272">
    <property type="entry name" value="RNase_HI_RT_Ty1"/>
    <property type="match status" value="1"/>
</dbReference>
<dbReference type="EMBL" id="JANIEX010000742">
    <property type="protein sequence ID" value="KAJ3563600.1"/>
    <property type="molecule type" value="Genomic_DNA"/>
</dbReference>
<comment type="caution">
    <text evidence="1">The sequence shown here is derived from an EMBL/GenBank/DDBJ whole genome shotgun (WGS) entry which is preliminary data.</text>
</comment>
<keyword evidence="2" id="KW-1185">Reference proteome</keyword>
<evidence type="ECO:0000313" key="1">
    <source>
        <dbReference type="EMBL" id="KAJ3563600.1"/>
    </source>
</evidence>
<reference evidence="1" key="1">
    <citation type="submission" date="2022-07" db="EMBL/GenBank/DDBJ databases">
        <title>Genome Sequence of Leucocoprinus birnbaumii.</title>
        <authorList>
            <person name="Buettner E."/>
        </authorList>
    </citation>
    <scope>NUCLEOTIDE SEQUENCE</scope>
    <source>
        <strain evidence="1">VT141</strain>
    </source>
</reference>
<organism evidence="1 2">
    <name type="scientific">Leucocoprinus birnbaumii</name>
    <dbReference type="NCBI Taxonomy" id="56174"/>
    <lineage>
        <taxon>Eukaryota</taxon>
        <taxon>Fungi</taxon>
        <taxon>Dikarya</taxon>
        <taxon>Basidiomycota</taxon>
        <taxon>Agaricomycotina</taxon>
        <taxon>Agaricomycetes</taxon>
        <taxon>Agaricomycetidae</taxon>
        <taxon>Agaricales</taxon>
        <taxon>Agaricineae</taxon>
        <taxon>Agaricaceae</taxon>
        <taxon>Leucocoprinus</taxon>
    </lineage>
</organism>
<protein>
    <submittedName>
        <fullName evidence="1">Uncharacterized protein</fullName>
    </submittedName>
</protein>
<proteinExistence type="predicted"/>
<dbReference type="PANTHER" id="PTHR11439">
    <property type="entry name" value="GAG-POL-RELATED RETROTRANSPOSON"/>
    <property type="match status" value="1"/>
</dbReference>
<gene>
    <name evidence="1" type="ORF">NP233_g8835</name>
</gene>
<name>A0AAD5VP02_9AGAR</name>